<dbReference type="Pfam" id="PF16378">
    <property type="entry name" value="DUF4988"/>
    <property type="match status" value="1"/>
</dbReference>
<feature type="domain" description="DUF4988" evidence="2">
    <location>
        <begin position="30"/>
        <end position="197"/>
    </location>
</feature>
<dbReference type="PROSITE" id="PS51257">
    <property type="entry name" value="PROKAR_LIPOPROTEIN"/>
    <property type="match status" value="1"/>
</dbReference>
<evidence type="ECO:0000259" key="2">
    <source>
        <dbReference type="Pfam" id="PF16378"/>
    </source>
</evidence>
<name>A0A9D9H9B7_9BACT</name>
<dbReference type="Gene3D" id="1.20.1270.70">
    <property type="entry name" value="Designed single chain three-helix bundle"/>
    <property type="match status" value="1"/>
</dbReference>
<dbReference type="SUPFAM" id="SSF110296">
    <property type="entry name" value="Oligoxyloglucan reducing end-specific cellobiohydrolase"/>
    <property type="match status" value="1"/>
</dbReference>
<gene>
    <name evidence="3" type="ORF">IAC23_09585</name>
</gene>
<keyword evidence="1" id="KW-0175">Coiled coil</keyword>
<evidence type="ECO:0000256" key="1">
    <source>
        <dbReference type="SAM" id="Coils"/>
    </source>
</evidence>
<dbReference type="AlphaFoldDB" id="A0A9D9H9B7"/>
<proteinExistence type="predicted"/>
<dbReference type="EMBL" id="JADIMO010000122">
    <property type="protein sequence ID" value="MBO8445920.1"/>
    <property type="molecule type" value="Genomic_DNA"/>
</dbReference>
<organism evidence="3 4">
    <name type="scientific">Candidatus Cryptobacteroides merdavium</name>
    <dbReference type="NCBI Taxonomy" id="2840769"/>
    <lineage>
        <taxon>Bacteria</taxon>
        <taxon>Pseudomonadati</taxon>
        <taxon>Bacteroidota</taxon>
        <taxon>Bacteroidia</taxon>
        <taxon>Bacteroidales</taxon>
        <taxon>Candidatus Cryptobacteroides</taxon>
    </lineage>
</organism>
<accession>A0A9D9H9B7</accession>
<dbReference type="Proteomes" id="UP000823619">
    <property type="component" value="Unassembled WGS sequence"/>
</dbReference>
<evidence type="ECO:0000313" key="3">
    <source>
        <dbReference type="EMBL" id="MBO8445920.1"/>
    </source>
</evidence>
<feature type="coiled-coil region" evidence="1">
    <location>
        <begin position="20"/>
        <end position="54"/>
    </location>
</feature>
<comment type="caution">
    <text evidence="3">The sequence shown here is derived from an EMBL/GenBank/DDBJ whole genome shotgun (WGS) entry which is preliminary data.</text>
</comment>
<sequence length="771" mass="82785">MKLRFKDFIRWAAILTGGTALFACNNLDELEQRVDSLESRIQALETQLPALNENVAAISALVQDGVLINSVEETENGYVITTSDGSEYTLTNGAVGNTPQISVNEDGNWIVSYDNGSSWEEIKVDGSPVSASGTAPQFRIDAEGYWQVSYDNGASWTDVLDPDGEKVPATGEGSDFFRDIQYDGETFTITLADGTEVEIAVVPDFLCAINGVDYSTPVVFEYGETKSYSVSITGVTEAIVSAPTGWRAVLDGAEPTATLTVTAPASASADTGIQTRVSADTQTDVSILAVSSKGLSAITKMKVELSAEPVPASPAATVTANNDAATSASLSFTVTPNSDVTSWRYLLLAATENAPEQPAFESATEQTGTQTLVLDQTADGTPLSGNTEYVLYVLPYNSDDDVYGSIANARSTTAMPSYDTYYEMYEAGLDITIAGKVYNKTKYGEATLVSEDASITSTTEITKVFFVDQDATLTYDTNNAESTARAVYQLIIIGNTPGQRSSMILNSQVALNQGAGNTDGTFVAYNIDIDATNTGNYLFAQNRDGAYGYVGFINCHFTMPSGRPFTYVSSSARSYAEFTVEDSEIEIPGTNQLLLFSFGSSTASHGTISLKNNVLYSQNGVKDFRIISGNSCSFSNFVFENNTVINLWSTTSGCVLYSSLNTISVTKNLFWTDGTTANMAFFRPADTSAETGTPYTGNPTGTLVDDSIVYKNGEDTNWQWFYGGMNRVDKEGFDACNEIVAVDTNPLATTDFENGIFTPTGDYSQYGAQRD</sequence>
<dbReference type="InterPro" id="IPR032149">
    <property type="entry name" value="DUF4988"/>
</dbReference>
<reference evidence="3" key="2">
    <citation type="journal article" date="2021" name="PeerJ">
        <title>Extensive microbial diversity within the chicken gut microbiome revealed by metagenomics and culture.</title>
        <authorList>
            <person name="Gilroy R."/>
            <person name="Ravi A."/>
            <person name="Getino M."/>
            <person name="Pursley I."/>
            <person name="Horton D.L."/>
            <person name="Alikhan N.F."/>
            <person name="Baker D."/>
            <person name="Gharbi K."/>
            <person name="Hall N."/>
            <person name="Watson M."/>
            <person name="Adriaenssens E.M."/>
            <person name="Foster-Nyarko E."/>
            <person name="Jarju S."/>
            <person name="Secka A."/>
            <person name="Antonio M."/>
            <person name="Oren A."/>
            <person name="Chaudhuri R.R."/>
            <person name="La Ragione R."/>
            <person name="Hildebrand F."/>
            <person name="Pallen M.J."/>
        </authorList>
    </citation>
    <scope>NUCLEOTIDE SEQUENCE</scope>
    <source>
        <strain evidence="3">D5-748</strain>
    </source>
</reference>
<evidence type="ECO:0000313" key="4">
    <source>
        <dbReference type="Proteomes" id="UP000823619"/>
    </source>
</evidence>
<protein>
    <submittedName>
        <fullName evidence="3">DUF4988 domain-containing protein</fullName>
    </submittedName>
</protein>
<reference evidence="3" key="1">
    <citation type="submission" date="2020-10" db="EMBL/GenBank/DDBJ databases">
        <authorList>
            <person name="Gilroy R."/>
        </authorList>
    </citation>
    <scope>NUCLEOTIDE SEQUENCE</scope>
    <source>
        <strain evidence="3">D5-748</strain>
    </source>
</reference>